<dbReference type="Proteomes" id="UP001488805">
    <property type="component" value="Unassembled WGS sequence"/>
</dbReference>
<comment type="caution">
    <text evidence="2">The sequence shown here is derived from an EMBL/GenBank/DDBJ whole genome shotgun (WGS) entry which is preliminary data.</text>
</comment>
<gene>
    <name evidence="2" type="ORF">VZT92_006485</name>
</gene>
<feature type="region of interest" description="Disordered" evidence="1">
    <location>
        <begin position="29"/>
        <end position="63"/>
    </location>
</feature>
<evidence type="ECO:0000313" key="3">
    <source>
        <dbReference type="Proteomes" id="UP001488805"/>
    </source>
</evidence>
<sequence length="114" mass="12430">MLVSPDWCYSKTNGKDHFHEKVPDAVFHPTLPTPFKEEEEQQQQQLQKYTGRGSAGFSQGSSTEKPIDCIHRDYLPCCIHGCLVVGGGGVGGGRGGGEAQPSHHPFMVYEKPSS</sequence>
<dbReference type="AlphaFoldDB" id="A0AAW1FPK9"/>
<dbReference type="EMBL" id="JBCEZU010000045">
    <property type="protein sequence ID" value="KAK9536722.1"/>
    <property type="molecule type" value="Genomic_DNA"/>
</dbReference>
<feature type="region of interest" description="Disordered" evidence="1">
    <location>
        <begin position="92"/>
        <end position="114"/>
    </location>
</feature>
<evidence type="ECO:0000313" key="2">
    <source>
        <dbReference type="EMBL" id="KAK9536722.1"/>
    </source>
</evidence>
<protein>
    <submittedName>
        <fullName evidence="2">Uncharacterized protein</fullName>
    </submittedName>
</protein>
<proteinExistence type="predicted"/>
<keyword evidence="3" id="KW-1185">Reference proteome</keyword>
<name>A0AAW1FPK9_ZOAVI</name>
<accession>A0AAW1FPK9</accession>
<reference evidence="2 3" key="1">
    <citation type="journal article" date="2024" name="Genome Biol. Evol.">
        <title>Chromosome-level genome assembly of the viviparous eelpout Zoarces viviparus.</title>
        <authorList>
            <person name="Fuhrmann N."/>
            <person name="Brasseur M.V."/>
            <person name="Bakowski C.E."/>
            <person name="Podsiadlowski L."/>
            <person name="Prost S."/>
            <person name="Krehenwinkel H."/>
            <person name="Mayer C."/>
        </authorList>
    </citation>
    <scope>NUCLEOTIDE SEQUENCE [LARGE SCALE GENOMIC DNA]</scope>
    <source>
        <strain evidence="2">NO-MEL_2022_Ind0_liver</strain>
    </source>
</reference>
<organism evidence="2 3">
    <name type="scientific">Zoarces viviparus</name>
    <name type="common">Viviparous eelpout</name>
    <name type="synonym">Blennius viviparus</name>
    <dbReference type="NCBI Taxonomy" id="48416"/>
    <lineage>
        <taxon>Eukaryota</taxon>
        <taxon>Metazoa</taxon>
        <taxon>Chordata</taxon>
        <taxon>Craniata</taxon>
        <taxon>Vertebrata</taxon>
        <taxon>Euteleostomi</taxon>
        <taxon>Actinopterygii</taxon>
        <taxon>Neopterygii</taxon>
        <taxon>Teleostei</taxon>
        <taxon>Neoteleostei</taxon>
        <taxon>Acanthomorphata</taxon>
        <taxon>Eupercaria</taxon>
        <taxon>Perciformes</taxon>
        <taxon>Cottioidei</taxon>
        <taxon>Zoarcales</taxon>
        <taxon>Zoarcidae</taxon>
        <taxon>Zoarcinae</taxon>
        <taxon>Zoarces</taxon>
    </lineage>
</organism>
<evidence type="ECO:0000256" key="1">
    <source>
        <dbReference type="SAM" id="MobiDB-lite"/>
    </source>
</evidence>